<feature type="transmembrane region" description="Helical" evidence="1">
    <location>
        <begin position="123"/>
        <end position="142"/>
    </location>
</feature>
<gene>
    <name evidence="2" type="ORF">SAMN04515671_1247</name>
</gene>
<feature type="transmembrane region" description="Helical" evidence="1">
    <location>
        <begin position="357"/>
        <end position="377"/>
    </location>
</feature>
<evidence type="ECO:0000313" key="3">
    <source>
        <dbReference type="Proteomes" id="UP000198741"/>
    </source>
</evidence>
<feature type="transmembrane region" description="Helical" evidence="1">
    <location>
        <begin position="209"/>
        <end position="237"/>
    </location>
</feature>
<dbReference type="STRING" id="1090615.SAMN04515671_1247"/>
<feature type="transmembrane region" description="Helical" evidence="1">
    <location>
        <begin position="325"/>
        <end position="345"/>
    </location>
</feature>
<feature type="transmembrane region" description="Helical" evidence="1">
    <location>
        <begin position="397"/>
        <end position="415"/>
    </location>
</feature>
<organism evidence="2 3">
    <name type="scientific">Nakamurella panacisegetis</name>
    <dbReference type="NCBI Taxonomy" id="1090615"/>
    <lineage>
        <taxon>Bacteria</taxon>
        <taxon>Bacillati</taxon>
        <taxon>Actinomycetota</taxon>
        <taxon>Actinomycetes</taxon>
        <taxon>Nakamurellales</taxon>
        <taxon>Nakamurellaceae</taxon>
        <taxon>Nakamurella</taxon>
    </lineage>
</organism>
<keyword evidence="3" id="KW-1185">Reference proteome</keyword>
<sequence>MAGSDRVTPDASAASWYRRPWARTWGLGAFVFLVHTFSPTPQSADSRLSTITAWQFFHHFNLHLDGYRVVAELTYRRDLVSVGGHLVPFYPWPTMLLAAPADFLSALFGRSPASLSISDPSQVWLVEVPTASLIVAVTTVLLRKVVLGSDRPWATPKVALTVALVFAFASSAWSIASRALWQQTASMLFLVCALLAVQRLHRSWKYGAALGLFLGLAAISRPTDVVVVVLIGGWLLVTRRNRVVPAAAALLVVAAVFVAFSYTQYRAVLPPYYLASNLSGTVEYGFWESIGVNLISPSRGMVFFDPVLLFAGAGLWWMWRRRALTGFDVVLGLSFVGQLLVVSKYGSSGGSTYGPRLMIDVLPFLMVLSAPVLGLLFRPRTPGTPEPAHRGRVVPVLIVLVLAWSLFVNATGGLLRSAYCWSATPTPLSASPHRVWDWSDPQFFRPYRDLANGMSLHQVALGSCRTTQAS</sequence>
<feature type="transmembrane region" description="Helical" evidence="1">
    <location>
        <begin position="302"/>
        <end position="319"/>
    </location>
</feature>
<evidence type="ECO:0008006" key="4">
    <source>
        <dbReference type="Google" id="ProtNLM"/>
    </source>
</evidence>
<name>A0A1H0KC21_9ACTN</name>
<dbReference type="EMBL" id="LT629710">
    <property type="protein sequence ID" value="SDO53383.1"/>
    <property type="molecule type" value="Genomic_DNA"/>
</dbReference>
<accession>A0A1H0KC21</accession>
<dbReference type="AlphaFoldDB" id="A0A1H0KC21"/>
<protein>
    <recommendedName>
        <fullName evidence="4">Dolichyl-phosphate-mannose-protein mannosyltransferase</fullName>
    </recommendedName>
</protein>
<feature type="transmembrane region" description="Helical" evidence="1">
    <location>
        <begin position="243"/>
        <end position="262"/>
    </location>
</feature>
<keyword evidence="1" id="KW-1133">Transmembrane helix</keyword>
<reference evidence="2 3" key="1">
    <citation type="submission" date="2016-10" db="EMBL/GenBank/DDBJ databases">
        <authorList>
            <person name="de Groot N.N."/>
        </authorList>
    </citation>
    <scope>NUCLEOTIDE SEQUENCE [LARGE SCALE GENOMIC DNA]</scope>
    <source>
        <strain evidence="3">P4-7,KCTC 19426,CECT 7604</strain>
    </source>
</reference>
<keyword evidence="1" id="KW-0812">Transmembrane</keyword>
<evidence type="ECO:0000313" key="2">
    <source>
        <dbReference type="EMBL" id="SDO53383.1"/>
    </source>
</evidence>
<keyword evidence="1" id="KW-0472">Membrane</keyword>
<dbReference type="Proteomes" id="UP000198741">
    <property type="component" value="Chromosome I"/>
</dbReference>
<proteinExistence type="predicted"/>
<feature type="transmembrane region" description="Helical" evidence="1">
    <location>
        <begin position="154"/>
        <end position="173"/>
    </location>
</feature>
<evidence type="ECO:0000256" key="1">
    <source>
        <dbReference type="SAM" id="Phobius"/>
    </source>
</evidence>